<keyword evidence="18" id="KW-0368">Histidine biosynthesis</keyword>
<dbReference type="FunFam" id="3.30.70.120:FF:000002">
    <property type="entry name" value="ATP phosphoribosyltransferase"/>
    <property type="match status" value="1"/>
</dbReference>
<gene>
    <name evidence="23" type="ORF">NMOB1V02_LOCUS13302</name>
</gene>
<keyword evidence="10" id="KW-0963">Cytoplasm</keyword>
<evidence type="ECO:0000256" key="3">
    <source>
        <dbReference type="ARBA" id="ARBA00004496"/>
    </source>
</evidence>
<proteinExistence type="inferred from homology"/>
<evidence type="ECO:0000256" key="12">
    <source>
        <dbReference type="ARBA" id="ARBA00022676"/>
    </source>
</evidence>
<dbReference type="GO" id="GO:0005525">
    <property type="term" value="F:GTP binding"/>
    <property type="evidence" value="ECO:0007669"/>
    <property type="project" value="UniProtKB-UniRule"/>
</dbReference>
<dbReference type="EMBL" id="OA902248">
    <property type="protein sequence ID" value="CAD7285700.1"/>
    <property type="molecule type" value="Genomic_DNA"/>
</dbReference>
<keyword evidence="11" id="KW-0028">Amino-acid biosynthesis</keyword>
<dbReference type="GO" id="GO:0000287">
    <property type="term" value="F:magnesium ion binding"/>
    <property type="evidence" value="ECO:0007669"/>
    <property type="project" value="InterPro"/>
</dbReference>
<evidence type="ECO:0000256" key="18">
    <source>
        <dbReference type="ARBA" id="ARBA00023102"/>
    </source>
</evidence>
<dbReference type="GO" id="GO:0000105">
    <property type="term" value="P:L-histidine biosynthetic process"/>
    <property type="evidence" value="ECO:0007669"/>
    <property type="project" value="UniProtKB-KW"/>
</dbReference>
<dbReference type="InterPro" id="IPR030388">
    <property type="entry name" value="G_ERA_dom"/>
</dbReference>
<dbReference type="CDD" id="cd04163">
    <property type="entry name" value="Era"/>
    <property type="match status" value="1"/>
</dbReference>
<evidence type="ECO:0000256" key="20">
    <source>
        <dbReference type="ARBA" id="ARBA00030975"/>
    </source>
</evidence>
<evidence type="ECO:0000256" key="16">
    <source>
        <dbReference type="ARBA" id="ARBA00022840"/>
    </source>
</evidence>
<dbReference type="EC" id="2.4.2.17" evidence="7"/>
<keyword evidence="21" id="KW-0342">GTP-binding</keyword>
<comment type="subcellular location">
    <subcellularLocation>
        <location evidence="3">Cytoplasm</location>
    </subcellularLocation>
</comment>
<evidence type="ECO:0000256" key="8">
    <source>
        <dbReference type="ARBA" id="ARBA00019149"/>
    </source>
</evidence>
<evidence type="ECO:0000256" key="4">
    <source>
        <dbReference type="ARBA" id="ARBA00004667"/>
    </source>
</evidence>
<dbReference type="OrthoDB" id="8954335at2759"/>
<dbReference type="PANTHER" id="PTHR42698:SF1">
    <property type="entry name" value="GTPASE ERA, MITOCHONDRIAL"/>
    <property type="match status" value="1"/>
</dbReference>
<comment type="similarity">
    <text evidence="6">Belongs to the ATP phosphoribosyltransferase family. Long subfamily.</text>
</comment>
<feature type="domain" description="Era-type G" evidence="22">
    <location>
        <begin position="7"/>
        <end position="180"/>
    </location>
</feature>
<dbReference type="NCBIfam" id="TIGR00436">
    <property type="entry name" value="era"/>
    <property type="match status" value="1"/>
</dbReference>
<keyword evidence="24" id="KW-1185">Reference proteome</keyword>
<evidence type="ECO:0000256" key="11">
    <source>
        <dbReference type="ARBA" id="ARBA00022605"/>
    </source>
</evidence>
<dbReference type="InterPro" id="IPR013820">
    <property type="entry name" value="ATP_PRibTrfase_cat"/>
</dbReference>
<dbReference type="Gene3D" id="3.40.190.10">
    <property type="entry name" value="Periplasmic binding protein-like II"/>
    <property type="match status" value="1"/>
</dbReference>
<evidence type="ECO:0000256" key="17">
    <source>
        <dbReference type="ARBA" id="ARBA00022842"/>
    </source>
</evidence>
<comment type="cofactor">
    <cofactor evidence="2">
        <name>Mg(2+)</name>
        <dbReference type="ChEBI" id="CHEBI:18420"/>
    </cofactor>
</comment>
<accession>A0A7R9C478</accession>
<keyword evidence="16" id="KW-0067">ATP-binding</keyword>
<dbReference type="GO" id="GO:0000028">
    <property type="term" value="P:ribosomal small subunit assembly"/>
    <property type="evidence" value="ECO:0007669"/>
    <property type="project" value="TreeGrafter"/>
</dbReference>
<dbReference type="Gene3D" id="3.30.70.120">
    <property type="match status" value="1"/>
</dbReference>
<dbReference type="InterPro" id="IPR005662">
    <property type="entry name" value="GTPase_Era-like"/>
</dbReference>
<evidence type="ECO:0000256" key="14">
    <source>
        <dbReference type="ARBA" id="ARBA00022723"/>
    </source>
</evidence>
<dbReference type="InterPro" id="IPR013115">
    <property type="entry name" value="HisG_C"/>
</dbReference>
<evidence type="ECO:0000256" key="6">
    <source>
        <dbReference type="ARBA" id="ARBA00007955"/>
    </source>
</evidence>
<dbReference type="InterPro" id="IPR011322">
    <property type="entry name" value="N-reg_PII-like_a/b"/>
</dbReference>
<evidence type="ECO:0000256" key="5">
    <source>
        <dbReference type="ARBA" id="ARBA00007921"/>
    </source>
</evidence>
<dbReference type="Proteomes" id="UP000678499">
    <property type="component" value="Unassembled WGS sequence"/>
</dbReference>
<dbReference type="SUPFAM" id="SSF54913">
    <property type="entry name" value="GlnB-like"/>
    <property type="match status" value="1"/>
</dbReference>
<dbReference type="Pfam" id="PF01634">
    <property type="entry name" value="HisG"/>
    <property type="match status" value="1"/>
</dbReference>
<dbReference type="InterPro" id="IPR027417">
    <property type="entry name" value="P-loop_NTPase"/>
</dbReference>
<dbReference type="PRINTS" id="PR00326">
    <property type="entry name" value="GTP1OBG"/>
</dbReference>
<feature type="region of interest" description="G1" evidence="21">
    <location>
        <begin position="15"/>
        <end position="22"/>
    </location>
</feature>
<keyword evidence="17" id="KW-0460">Magnesium</keyword>
<evidence type="ECO:0000256" key="19">
    <source>
        <dbReference type="ARBA" id="ARBA00024861"/>
    </source>
</evidence>
<dbReference type="SUPFAM" id="SSF52540">
    <property type="entry name" value="P-loop containing nucleoside triphosphate hydrolases"/>
    <property type="match status" value="1"/>
</dbReference>
<feature type="region of interest" description="G2" evidence="21">
    <location>
        <begin position="41"/>
        <end position="45"/>
    </location>
</feature>
<evidence type="ECO:0000259" key="22">
    <source>
        <dbReference type="PROSITE" id="PS51713"/>
    </source>
</evidence>
<evidence type="ECO:0000313" key="23">
    <source>
        <dbReference type="EMBL" id="CAD7285700.1"/>
    </source>
</evidence>
<dbReference type="InterPro" id="IPR018198">
    <property type="entry name" value="ATP_PRibTrfase_CS"/>
</dbReference>
<organism evidence="23">
    <name type="scientific">Notodromas monacha</name>
    <dbReference type="NCBI Taxonomy" id="399045"/>
    <lineage>
        <taxon>Eukaryota</taxon>
        <taxon>Metazoa</taxon>
        <taxon>Ecdysozoa</taxon>
        <taxon>Arthropoda</taxon>
        <taxon>Crustacea</taxon>
        <taxon>Oligostraca</taxon>
        <taxon>Ostracoda</taxon>
        <taxon>Podocopa</taxon>
        <taxon>Podocopida</taxon>
        <taxon>Cypridocopina</taxon>
        <taxon>Cypridoidea</taxon>
        <taxon>Cyprididae</taxon>
        <taxon>Notodromas</taxon>
    </lineage>
</organism>
<feature type="region of interest" description="G3" evidence="21">
    <location>
        <begin position="62"/>
        <end position="65"/>
    </location>
</feature>
<dbReference type="InterPro" id="IPR006073">
    <property type="entry name" value="GTP-bd"/>
</dbReference>
<dbReference type="AlphaFoldDB" id="A0A7R9C478"/>
<protein>
    <recommendedName>
        <fullName evidence="9">ATP phosphoribosyltransferase</fullName>
        <ecNumber evidence="7">2.4.2.17</ecNumber>
    </recommendedName>
    <alternativeName>
        <fullName evidence="20">ERA-like protein 1</fullName>
    </alternativeName>
    <alternativeName>
        <fullName evidence="8">GTPase Era, mitochondrial</fullName>
    </alternativeName>
</protein>
<feature type="region of interest" description="G5" evidence="21">
    <location>
        <begin position="152"/>
        <end position="154"/>
    </location>
</feature>
<dbReference type="NCBIfam" id="TIGR03455">
    <property type="entry name" value="HisG_C-term"/>
    <property type="match status" value="1"/>
</dbReference>
<comment type="catalytic activity">
    <reaction evidence="1">
        <text>1-(5-phospho-beta-D-ribosyl)-ATP + diphosphate = 5-phospho-alpha-D-ribose 1-diphosphate + ATP</text>
        <dbReference type="Rhea" id="RHEA:18473"/>
        <dbReference type="ChEBI" id="CHEBI:30616"/>
        <dbReference type="ChEBI" id="CHEBI:33019"/>
        <dbReference type="ChEBI" id="CHEBI:58017"/>
        <dbReference type="ChEBI" id="CHEBI:73183"/>
        <dbReference type="EC" id="2.4.2.17"/>
    </reaction>
</comment>
<dbReference type="GO" id="GO:0003879">
    <property type="term" value="F:ATP phosphoribosyltransferase activity"/>
    <property type="evidence" value="ECO:0007669"/>
    <property type="project" value="UniProtKB-EC"/>
</dbReference>
<dbReference type="NCBIfam" id="TIGR00231">
    <property type="entry name" value="small_GTP"/>
    <property type="match status" value="1"/>
</dbReference>
<dbReference type="GO" id="GO:0005524">
    <property type="term" value="F:ATP binding"/>
    <property type="evidence" value="ECO:0007669"/>
    <property type="project" value="UniProtKB-KW"/>
</dbReference>
<evidence type="ECO:0000256" key="1">
    <source>
        <dbReference type="ARBA" id="ARBA00000915"/>
    </source>
</evidence>
<dbReference type="GO" id="GO:0019843">
    <property type="term" value="F:rRNA binding"/>
    <property type="evidence" value="ECO:0007669"/>
    <property type="project" value="TreeGrafter"/>
</dbReference>
<dbReference type="Gene3D" id="3.40.50.300">
    <property type="entry name" value="P-loop containing nucleotide triphosphate hydrolases"/>
    <property type="match status" value="1"/>
</dbReference>
<dbReference type="GO" id="GO:0043024">
    <property type="term" value="F:ribosomal small subunit binding"/>
    <property type="evidence" value="ECO:0007669"/>
    <property type="project" value="TreeGrafter"/>
</dbReference>
<dbReference type="PROSITE" id="PS51713">
    <property type="entry name" value="G_ERA"/>
    <property type="match status" value="1"/>
</dbReference>
<evidence type="ECO:0000256" key="9">
    <source>
        <dbReference type="ARBA" id="ARBA00020998"/>
    </source>
</evidence>
<evidence type="ECO:0000313" key="24">
    <source>
        <dbReference type="Proteomes" id="UP000678499"/>
    </source>
</evidence>
<evidence type="ECO:0000256" key="21">
    <source>
        <dbReference type="PROSITE-ProRule" id="PRU01050"/>
    </source>
</evidence>
<keyword evidence="14" id="KW-0479">Metal-binding</keyword>
<dbReference type="Pfam" id="PF08029">
    <property type="entry name" value="HisG_C"/>
    <property type="match status" value="1"/>
</dbReference>
<dbReference type="PANTHER" id="PTHR42698">
    <property type="entry name" value="GTPASE ERA"/>
    <property type="match status" value="1"/>
</dbReference>
<comment type="function">
    <text evidence="19">Catalyzes the condensation of ATP and 5-phosphoribose 1-diphosphate to form N'-(5'-phosphoribosyl)-ATP (PR-ATP). Has a crucial role in the pathway because the rate of histidine biosynthesis seems to be controlled primarily by regulation of HisG enzymatic activity.</text>
</comment>
<evidence type="ECO:0000256" key="10">
    <source>
        <dbReference type="ARBA" id="ARBA00022490"/>
    </source>
</evidence>
<dbReference type="GO" id="GO:0005829">
    <property type="term" value="C:cytosol"/>
    <property type="evidence" value="ECO:0007669"/>
    <property type="project" value="TreeGrafter"/>
</dbReference>
<name>A0A7R9C478_9CRUS</name>
<evidence type="ECO:0000256" key="2">
    <source>
        <dbReference type="ARBA" id="ARBA00001946"/>
    </source>
</evidence>
<comment type="pathway">
    <text evidence="4">Amino-acid biosynthesis; L-histidine biosynthesis; L-histidine from 5-phospho-alpha-D-ribose 1-diphosphate: step 1/9.</text>
</comment>
<evidence type="ECO:0000256" key="13">
    <source>
        <dbReference type="ARBA" id="ARBA00022679"/>
    </source>
</evidence>
<dbReference type="HAMAP" id="MF_00367">
    <property type="entry name" value="GTPase_Era"/>
    <property type="match status" value="1"/>
</dbReference>
<dbReference type="PROSITE" id="PS01316">
    <property type="entry name" value="ATP_P_PHORIBOSYLTR"/>
    <property type="match status" value="1"/>
</dbReference>
<dbReference type="EMBL" id="CAJPEX010020211">
    <property type="protein sequence ID" value="CAG0925852.1"/>
    <property type="molecule type" value="Genomic_DNA"/>
</dbReference>
<evidence type="ECO:0000256" key="15">
    <source>
        <dbReference type="ARBA" id="ARBA00022741"/>
    </source>
</evidence>
<keyword evidence="12" id="KW-0328">Glycosyltransferase</keyword>
<keyword evidence="13" id="KW-0808">Transferase</keyword>
<dbReference type="SUPFAM" id="SSF53850">
    <property type="entry name" value="Periplasmic binding protein-like II"/>
    <property type="match status" value="1"/>
</dbReference>
<dbReference type="InterPro" id="IPR005225">
    <property type="entry name" value="Small_GTP-bd"/>
</dbReference>
<sequence length="349" mass="38596">MENTTHYAGFINIIGNPNVGKSTLMNRLVGEQLAIISAKPQTTRDRILGMVNGDDFQMVFSDTPGVLDPAYPLQANMMDEVKRAIEDADIILLVVQPKELEFQNQALMTQLKTSSTPILILINKIDLIKPDALEKLSDHWHAQIPSAEILPISAKEKVNIDFLIPRLQQLLPVHPAYYPKDQLTDKPEKFLKSKSIQAEIHEISGSVEVAPSIGLAEGICDLVSSGNTLFMNGLKEVEVLLHSEAVLIASPNLSPEKQAIYEQLIFRIEATQRAQQNKYVVLNVPNDKISAIAQVLSGIKSPTVVPLAQEGWSALHSVIPDKDFWSSIDELKRMGAEGILVMPIEKMVL</sequence>
<keyword evidence="15 21" id="KW-0547">Nucleotide-binding</keyword>
<dbReference type="InterPro" id="IPR015867">
    <property type="entry name" value="N-reg_PII/ATP_PRibTrfase_C"/>
</dbReference>
<feature type="region of interest" description="G4" evidence="21">
    <location>
        <begin position="123"/>
        <end position="126"/>
    </location>
</feature>
<evidence type="ECO:0000256" key="7">
    <source>
        <dbReference type="ARBA" id="ARBA00011946"/>
    </source>
</evidence>
<dbReference type="Pfam" id="PF01926">
    <property type="entry name" value="MMR_HSR1"/>
    <property type="match status" value="1"/>
</dbReference>
<comment type="similarity">
    <text evidence="5 21">Belongs to the TRAFAC class TrmE-Era-EngA-EngB-Septin-like GTPase superfamily. Era GTPase family.</text>
</comment>
<reference evidence="23" key="1">
    <citation type="submission" date="2020-11" db="EMBL/GenBank/DDBJ databases">
        <authorList>
            <person name="Tran Van P."/>
        </authorList>
    </citation>
    <scope>NUCLEOTIDE SEQUENCE</scope>
</reference>